<proteinExistence type="predicted"/>
<dbReference type="EMBL" id="BART01037209">
    <property type="protein sequence ID" value="GAH06040.1"/>
    <property type="molecule type" value="Genomic_DNA"/>
</dbReference>
<dbReference type="AlphaFoldDB" id="X1DCK6"/>
<name>X1DCK6_9ZZZZ</name>
<protein>
    <submittedName>
        <fullName evidence="1">Uncharacterized protein</fullName>
    </submittedName>
</protein>
<comment type="caution">
    <text evidence="1">The sequence shown here is derived from an EMBL/GenBank/DDBJ whole genome shotgun (WGS) entry which is preliminary data.</text>
</comment>
<gene>
    <name evidence="1" type="ORF">S01H4_62370</name>
</gene>
<sequence>IEGGFSGDMIDFYFDYSCSCVGSYPYESGATTIFNIEVSTGGYQIQLYGGWNLIGIPFIPEDPSIDVMLYNIMDYVESVWAYDGETGFWSSYSSSAPSDLNEILDGKGYWIKVSADVLWYLDIE</sequence>
<organism evidence="1">
    <name type="scientific">marine sediment metagenome</name>
    <dbReference type="NCBI Taxonomy" id="412755"/>
    <lineage>
        <taxon>unclassified sequences</taxon>
        <taxon>metagenomes</taxon>
        <taxon>ecological metagenomes</taxon>
    </lineage>
</organism>
<reference evidence="1" key="1">
    <citation type="journal article" date="2014" name="Front. Microbiol.">
        <title>High frequency of phylogenetically diverse reductive dehalogenase-homologous genes in deep subseafloor sedimentary metagenomes.</title>
        <authorList>
            <person name="Kawai M."/>
            <person name="Futagami T."/>
            <person name="Toyoda A."/>
            <person name="Takaki Y."/>
            <person name="Nishi S."/>
            <person name="Hori S."/>
            <person name="Arai W."/>
            <person name="Tsubouchi T."/>
            <person name="Morono Y."/>
            <person name="Uchiyama I."/>
            <person name="Ito T."/>
            <person name="Fujiyama A."/>
            <person name="Inagaki F."/>
            <person name="Takami H."/>
        </authorList>
    </citation>
    <scope>NUCLEOTIDE SEQUENCE</scope>
    <source>
        <strain evidence="1">Expedition CK06-06</strain>
    </source>
</reference>
<feature type="non-terminal residue" evidence="1">
    <location>
        <position position="1"/>
    </location>
</feature>
<evidence type="ECO:0000313" key="1">
    <source>
        <dbReference type="EMBL" id="GAH06040.1"/>
    </source>
</evidence>
<accession>X1DCK6</accession>